<name>A0A6C0IZP4_9ZZZZ</name>
<proteinExistence type="predicted"/>
<reference evidence="1" key="1">
    <citation type="journal article" date="2020" name="Nature">
        <title>Giant virus diversity and host interactions through global metagenomics.</title>
        <authorList>
            <person name="Schulz F."/>
            <person name="Roux S."/>
            <person name="Paez-Espino D."/>
            <person name="Jungbluth S."/>
            <person name="Walsh D.A."/>
            <person name="Denef V.J."/>
            <person name="McMahon K.D."/>
            <person name="Konstantinidis K.T."/>
            <person name="Eloe-Fadrosh E.A."/>
            <person name="Kyrpides N.C."/>
            <person name="Woyke T."/>
        </authorList>
    </citation>
    <scope>NUCLEOTIDE SEQUENCE</scope>
    <source>
        <strain evidence="1">GVMAG-M-3300025572-1</strain>
    </source>
</reference>
<sequence>MTALPFDGSHLGAYEFGDVIHWAFPYVPGTSGHKVVPFKAIMKLRHPDGKIQHYPVILKRNTSGRSDQAVVDEMKPLFGLQKMGTHRIRLHGIYQKVHKDLPWLLLDADGKEIANAQFVQQWSEYYIFRASTGRRKGSTGTKISFHYFIPLNEAMYYPFLKEDVTEEHKRIYQEIQKIYVFRDLFRVSSSNGRDVLIRFHPSSSEQFKALFYRNSPLQRREHVDPHDNIPKCNLLPITCRPSDEQNRLIPLSIDEMKVKSPGEHYKGLADDVKNYCLQGTDVHAKALIKMLGLTEETYPQQIELLRNSMSRIISRVDEEKLWLVDSVISQIADRVRLYYNFIASEGGWDD</sequence>
<dbReference type="EMBL" id="MN740284">
    <property type="protein sequence ID" value="QHT97926.1"/>
    <property type="molecule type" value="Genomic_DNA"/>
</dbReference>
<dbReference type="AlphaFoldDB" id="A0A6C0IZP4"/>
<accession>A0A6C0IZP4</accession>
<organism evidence="1">
    <name type="scientific">viral metagenome</name>
    <dbReference type="NCBI Taxonomy" id="1070528"/>
    <lineage>
        <taxon>unclassified sequences</taxon>
        <taxon>metagenomes</taxon>
        <taxon>organismal metagenomes</taxon>
    </lineage>
</organism>
<evidence type="ECO:0000313" key="1">
    <source>
        <dbReference type="EMBL" id="QHT97926.1"/>
    </source>
</evidence>
<protein>
    <submittedName>
        <fullName evidence="1">Uncharacterized protein</fullName>
    </submittedName>
</protein>